<evidence type="ECO:0000256" key="7">
    <source>
        <dbReference type="ARBA" id="ARBA00061580"/>
    </source>
</evidence>
<evidence type="ECO:0000313" key="10">
    <source>
        <dbReference type="EMBL" id="ORC91601.1"/>
    </source>
</evidence>
<dbReference type="Gene3D" id="1.10.1370.30">
    <property type="match status" value="1"/>
</dbReference>
<evidence type="ECO:0000256" key="1">
    <source>
        <dbReference type="ARBA" id="ARBA00022645"/>
    </source>
</evidence>
<dbReference type="CDD" id="cd06460">
    <property type="entry name" value="M32_Taq"/>
    <property type="match status" value="1"/>
</dbReference>
<dbReference type="PROSITE" id="PS52034">
    <property type="entry name" value="PEPTIDASE_M32"/>
    <property type="match status" value="1"/>
</dbReference>
<dbReference type="OrthoDB" id="275647at2759"/>
<dbReference type="FunFam" id="1.10.1370.30:FF:000003">
    <property type="entry name" value="Thermostable carboxypeptidase 1"/>
    <property type="match status" value="1"/>
</dbReference>
<keyword evidence="2" id="KW-0645">Protease</keyword>
<evidence type="ECO:0000256" key="3">
    <source>
        <dbReference type="ARBA" id="ARBA00022723"/>
    </source>
</evidence>
<keyword evidence="4" id="KW-0378">Hydrolase</keyword>
<dbReference type="PIRSF" id="PIRSF006615">
    <property type="entry name" value="Zn_crbxpep_Taq"/>
    <property type="match status" value="1"/>
</dbReference>
<accession>A0A1X0P441</accession>
<dbReference type="GO" id="GO:0004181">
    <property type="term" value="F:metallocarboxypeptidase activity"/>
    <property type="evidence" value="ECO:0007669"/>
    <property type="project" value="InterPro"/>
</dbReference>
<comment type="similarity">
    <text evidence="7">Belongs to the peptidase M32 family.</text>
</comment>
<comment type="catalytic activity">
    <reaction evidence="6">
        <text>Release of a C-terminal amino acid with broad specificity, except for -Pro.</text>
        <dbReference type="EC" id="3.4.17.19"/>
    </reaction>
</comment>
<dbReference type="PANTHER" id="PTHR34217:SF1">
    <property type="entry name" value="CARBOXYPEPTIDASE 1"/>
    <property type="match status" value="1"/>
</dbReference>
<keyword evidence="11" id="KW-1185">Reference proteome</keyword>
<reference evidence="10 11" key="1">
    <citation type="submission" date="2017-03" db="EMBL/GenBank/DDBJ databases">
        <title>An alternative strategy for trypanosome survival in the mammalian bloodstream revealed through genome and transcriptome analysis of the ubiquitous bovine parasite Trypanosoma (Megatrypanum) theileri.</title>
        <authorList>
            <person name="Kelly S."/>
            <person name="Ivens A."/>
            <person name="Mott A."/>
            <person name="O'Neill E."/>
            <person name="Emms D."/>
            <person name="Macleod O."/>
            <person name="Voorheis P."/>
            <person name="Matthews J."/>
            <person name="Matthews K."/>
            <person name="Carrington M."/>
        </authorList>
    </citation>
    <scope>NUCLEOTIDE SEQUENCE [LARGE SCALE GENOMIC DNA]</scope>
    <source>
        <strain evidence="10">Edinburgh</strain>
    </source>
</reference>
<dbReference type="GeneID" id="39982632"/>
<sequence length="504" mass="57639">MMKAYKELEKVFAKLYRYGHLLHLADWDSQTMMPPKGAEARGAAMAELQVHMHEIITSPKLQQLLAEAETGSNELDLLQRANLREMRRSWEMENLLPESFVERKTILTTNAQQLWKKCRAENDFAGFLPTLKQLVELYREEGKLRAGNSGKHPYEALVDLYEPGMTLQRLDEIFNNVKSWLPDLLKEVQAKQKTLNASVVEPKGPFPVAQQEALGRFCMGVWKFDFDGGRLDVSAHPFCGNSKEDVRITTNYRETDFDKSLLAIIHETGHAKYEQNCGPKGFETQPARMGRSQAVHEGQALFAEMQVARSGAFMEFLAPKLSEYFGNQPAFTPENMKRITQRVEPGYIRIDADELCYPLHVILRYELERDLIDGKLEAEDVPKAWNEKMKSYLGLETLGNDKEGCLQDVHWAAGLFGYFPTYSLGAMLAAQLMNSVRKELGESVVDDCIRKGELDKLLEKQKEKIWQHGSSLTTDDLIKQATGESLNPEYYRKHLERRYRDDSG</sequence>
<gene>
    <name evidence="10" type="ORF">TM35_000051970</name>
</gene>
<dbReference type="VEuPathDB" id="TriTrypDB:TM35_000051970"/>
<dbReference type="EMBL" id="NBCO01000005">
    <property type="protein sequence ID" value="ORC91601.1"/>
    <property type="molecule type" value="Genomic_DNA"/>
</dbReference>
<dbReference type="RefSeq" id="XP_028885667.1">
    <property type="nucleotide sequence ID" value="XM_029022852.1"/>
</dbReference>
<dbReference type="GO" id="GO:0006508">
    <property type="term" value="P:proteolysis"/>
    <property type="evidence" value="ECO:0007669"/>
    <property type="project" value="UniProtKB-KW"/>
</dbReference>
<organism evidence="10 11">
    <name type="scientific">Trypanosoma theileri</name>
    <dbReference type="NCBI Taxonomy" id="67003"/>
    <lineage>
        <taxon>Eukaryota</taxon>
        <taxon>Discoba</taxon>
        <taxon>Euglenozoa</taxon>
        <taxon>Kinetoplastea</taxon>
        <taxon>Metakinetoplastina</taxon>
        <taxon>Trypanosomatida</taxon>
        <taxon>Trypanosomatidae</taxon>
        <taxon>Trypanosoma</taxon>
    </lineage>
</organism>
<dbReference type="PANTHER" id="PTHR34217">
    <property type="entry name" value="METAL-DEPENDENT CARBOXYPEPTIDASE"/>
    <property type="match status" value="1"/>
</dbReference>
<dbReference type="GO" id="GO:0046914">
    <property type="term" value="F:transition metal ion binding"/>
    <property type="evidence" value="ECO:0007669"/>
    <property type="project" value="UniProtKB-ARBA"/>
</dbReference>
<dbReference type="InterPro" id="IPR001333">
    <property type="entry name" value="Peptidase_M32_Taq"/>
</dbReference>
<dbReference type="Pfam" id="PF02074">
    <property type="entry name" value="Peptidase_M32"/>
    <property type="match status" value="1"/>
</dbReference>
<evidence type="ECO:0000256" key="5">
    <source>
        <dbReference type="ARBA" id="ARBA00023049"/>
    </source>
</evidence>
<keyword evidence="5" id="KW-0482">Metalloprotease</keyword>
<keyword evidence="3" id="KW-0479">Metal-binding</keyword>
<dbReference type="PRINTS" id="PR00998">
    <property type="entry name" value="CRBOXYPTASET"/>
</dbReference>
<dbReference type="AlphaFoldDB" id="A0A1X0P441"/>
<evidence type="ECO:0000256" key="6">
    <source>
        <dbReference type="ARBA" id="ARBA00052755"/>
    </source>
</evidence>
<dbReference type="EC" id="3.4.17.19" evidence="8"/>
<evidence type="ECO:0000256" key="2">
    <source>
        <dbReference type="ARBA" id="ARBA00022670"/>
    </source>
</evidence>
<evidence type="ECO:0000256" key="9">
    <source>
        <dbReference type="PIRSR" id="PIRSR006615-2"/>
    </source>
</evidence>
<dbReference type="Proteomes" id="UP000192257">
    <property type="component" value="Unassembled WGS sequence"/>
</dbReference>
<dbReference type="SUPFAM" id="SSF55486">
    <property type="entry name" value="Metalloproteases ('zincins'), catalytic domain"/>
    <property type="match status" value="1"/>
</dbReference>
<evidence type="ECO:0000256" key="8">
    <source>
        <dbReference type="ARBA" id="ARBA00066553"/>
    </source>
</evidence>
<name>A0A1X0P441_9TRYP</name>
<evidence type="ECO:0000313" key="11">
    <source>
        <dbReference type="Proteomes" id="UP000192257"/>
    </source>
</evidence>
<proteinExistence type="inferred from homology"/>
<comment type="caution">
    <text evidence="10">The sequence shown here is derived from an EMBL/GenBank/DDBJ whole genome shotgun (WGS) entry which is preliminary data.</text>
</comment>
<keyword evidence="1 10" id="KW-0121">Carboxypeptidase</keyword>
<feature type="active site" description="Proton donor/acceptor" evidence="9">
    <location>
        <position position="267"/>
    </location>
</feature>
<evidence type="ECO:0000256" key="4">
    <source>
        <dbReference type="ARBA" id="ARBA00022801"/>
    </source>
</evidence>
<protein>
    <recommendedName>
        <fullName evidence="8">carboxypeptidase Taq</fullName>
        <ecNumber evidence="8">3.4.17.19</ecNumber>
    </recommendedName>
</protein>